<organism evidence="1 2">
    <name type="scientific">Mycobacterium deserti</name>
    <dbReference type="NCBI Taxonomy" id="2978347"/>
    <lineage>
        <taxon>Bacteria</taxon>
        <taxon>Bacillati</taxon>
        <taxon>Actinomycetota</taxon>
        <taxon>Actinomycetes</taxon>
        <taxon>Mycobacteriales</taxon>
        <taxon>Mycobacteriaceae</taxon>
        <taxon>Mycobacterium</taxon>
    </lineage>
</organism>
<evidence type="ECO:0008006" key="3">
    <source>
        <dbReference type="Google" id="ProtNLM"/>
    </source>
</evidence>
<dbReference type="EMBL" id="JAODWD010000005">
    <property type="protein sequence ID" value="MCT7661150.1"/>
    <property type="molecule type" value="Genomic_DNA"/>
</dbReference>
<keyword evidence="2" id="KW-1185">Reference proteome</keyword>
<reference evidence="2" key="1">
    <citation type="submission" date="2023-07" db="EMBL/GenBank/DDBJ databases">
        <authorList>
            <person name="Deng Y."/>
            <person name="Zhang Y.-Q."/>
        </authorList>
    </citation>
    <scope>NUCLEOTIDE SEQUENCE [LARGE SCALE GENOMIC DNA]</scope>
    <source>
        <strain evidence="2">CPCC 205710</strain>
    </source>
</reference>
<gene>
    <name evidence="1" type="ORF">N4S67_22345</name>
</gene>
<proteinExistence type="predicted"/>
<dbReference type="Proteomes" id="UP001206639">
    <property type="component" value="Unassembled WGS sequence"/>
</dbReference>
<sequence length="426" mass="47205">MTVDWVRGGDTGLPIPAHIGALRQDPTTFLTNAFHAFGTLTPDNAVERVVRLGEVAGGSTGRKAVLTVEYTHPQPGLHTELFVKFSRDFDNAIRDVGRTQMEPEVRFAALARTPGFPIDVPATQFADYHRESGTGILISARIPFGVNGIERQYHKCLDYEMPEQVQHYRALITAVARLAGTQRSGRLPDHLVDLFPVDLQAATVGERRVLSPEQLDRRLTRLAEFVELHPGLFPAAVRCRQFLSRMAPEAVEVLGHEPAVWRHLAEADDYIALCHWNANVDNAWFWRDGDGELRCGLMDWGCVSRMNVAMALWGALSGAETDLWNDHVNDLLALFCDEVRRSGGPKLDAAVLARHLVLYATLMGVTWLLDVPALVRARVPGAGPSLARTDRGIRDDEAVRAPLQMLINVLNLWATRDLARALRGIG</sequence>
<name>A0ABT2MIC2_9MYCO</name>
<evidence type="ECO:0000313" key="2">
    <source>
        <dbReference type="Proteomes" id="UP001206639"/>
    </source>
</evidence>
<protein>
    <recommendedName>
        <fullName evidence="3">Aminoglycoside phosphotransferase domain-containing protein</fullName>
    </recommendedName>
</protein>
<evidence type="ECO:0000313" key="1">
    <source>
        <dbReference type="EMBL" id="MCT7661150.1"/>
    </source>
</evidence>
<comment type="caution">
    <text evidence="1">The sequence shown here is derived from an EMBL/GenBank/DDBJ whole genome shotgun (WGS) entry which is preliminary data.</text>
</comment>
<accession>A0ABT2MIC2</accession>